<feature type="transmembrane region" description="Helical" evidence="8">
    <location>
        <begin position="289"/>
        <end position="308"/>
    </location>
</feature>
<dbReference type="Proteomes" id="UP000034037">
    <property type="component" value="Chromosome"/>
</dbReference>
<dbReference type="GO" id="GO:0005886">
    <property type="term" value="C:plasma membrane"/>
    <property type="evidence" value="ECO:0007669"/>
    <property type="project" value="UniProtKB-SubCell"/>
</dbReference>
<proteinExistence type="inferred from homology"/>
<dbReference type="AlphaFoldDB" id="A0A0F6WRB9"/>
<evidence type="ECO:0000256" key="6">
    <source>
        <dbReference type="ARBA" id="ARBA00022989"/>
    </source>
</evidence>
<dbReference type="PANTHER" id="PTHR36838:SF1">
    <property type="entry name" value="SLR1864 PROTEIN"/>
    <property type="match status" value="1"/>
</dbReference>
<evidence type="ECO:0000256" key="7">
    <source>
        <dbReference type="ARBA" id="ARBA00023136"/>
    </source>
</evidence>
<evidence type="ECO:0000256" key="5">
    <source>
        <dbReference type="ARBA" id="ARBA00022692"/>
    </source>
</evidence>
<keyword evidence="4" id="KW-1003">Cell membrane</keyword>
<evidence type="ECO:0000256" key="4">
    <source>
        <dbReference type="ARBA" id="ARBA00022475"/>
    </source>
</evidence>
<gene>
    <name evidence="9" type="ORF">YH66_11545</name>
</gene>
<dbReference type="PATRIC" id="fig|92706.3.peg.2420"/>
<name>A0A0F6WRB9_9CORY</name>
<dbReference type="InterPro" id="IPR038770">
    <property type="entry name" value="Na+/solute_symporter_sf"/>
</dbReference>
<evidence type="ECO:0000256" key="2">
    <source>
        <dbReference type="ARBA" id="ARBA00010145"/>
    </source>
</evidence>
<feature type="transmembrane region" description="Helical" evidence="8">
    <location>
        <begin position="124"/>
        <end position="144"/>
    </location>
</feature>
<feature type="transmembrane region" description="Helical" evidence="8">
    <location>
        <begin position="256"/>
        <end position="277"/>
    </location>
</feature>
<feature type="transmembrane region" description="Helical" evidence="8">
    <location>
        <begin position="100"/>
        <end position="118"/>
    </location>
</feature>
<dbReference type="RefSeq" id="WP_003859264.1">
    <property type="nucleotide sequence ID" value="NZ_CP011309.1"/>
</dbReference>
<dbReference type="GO" id="GO:0055085">
    <property type="term" value="P:transmembrane transport"/>
    <property type="evidence" value="ECO:0007669"/>
    <property type="project" value="InterPro"/>
</dbReference>
<sequence length="310" mass="32121">MAGVITGFAIILSVIGVGFLLAKLGVINDDKQRLVLNRIAFYAATPALLFNVVAQSDPSELISPVIVVTFVATIVTAAVYCVISAIFFKKDIATTATGAAASAYVNSNNIGLPVSIYVLGTGAYVAPILVMQMVIFAPMILAALTSGDVKGSRGQKIWAAVKGSLLSPIVLASIAGLIVCLLEIQLPAAVMEPTIILGGASIPLILMSFGASLPSTNVLASKADRPSVLTATAIKIVGMPAITWLIAKAFGLEGDYLYAAVILAALPAAQNVYNYAATYRKGEIVARDTVFLTTFLALLGMLGIAALFGR</sequence>
<protein>
    <submittedName>
        <fullName evidence="9">Permease</fullName>
    </submittedName>
</protein>
<organism evidence="9 10">
    <name type="scientific">[Brevibacterium] flavum</name>
    <dbReference type="NCBI Taxonomy" id="92706"/>
    <lineage>
        <taxon>Bacteria</taxon>
        <taxon>Bacillati</taxon>
        <taxon>Actinomycetota</taxon>
        <taxon>Actinomycetes</taxon>
        <taxon>Mycobacteriales</taxon>
        <taxon>Corynebacteriaceae</taxon>
        <taxon>Corynebacterium</taxon>
    </lineage>
</organism>
<feature type="transmembrane region" description="Helical" evidence="8">
    <location>
        <begin position="194"/>
        <end position="216"/>
    </location>
</feature>
<feature type="transmembrane region" description="Helical" evidence="8">
    <location>
        <begin position="6"/>
        <end position="27"/>
    </location>
</feature>
<evidence type="ECO:0000313" key="10">
    <source>
        <dbReference type="Proteomes" id="UP000034037"/>
    </source>
</evidence>
<dbReference type="EMBL" id="CP011309">
    <property type="protein sequence ID" value="AKF28142.1"/>
    <property type="molecule type" value="Genomic_DNA"/>
</dbReference>
<dbReference type="Gene3D" id="1.20.1530.20">
    <property type="match status" value="1"/>
</dbReference>
<comment type="subcellular location">
    <subcellularLocation>
        <location evidence="1">Cell membrane</location>
        <topology evidence="1">Multi-pass membrane protein</topology>
    </subcellularLocation>
</comment>
<evidence type="ECO:0000256" key="3">
    <source>
        <dbReference type="ARBA" id="ARBA00022448"/>
    </source>
</evidence>
<dbReference type="PANTHER" id="PTHR36838">
    <property type="entry name" value="AUXIN EFFLUX CARRIER FAMILY PROTEIN"/>
    <property type="match status" value="1"/>
</dbReference>
<keyword evidence="3" id="KW-0813">Transport</keyword>
<feature type="transmembrane region" description="Helical" evidence="8">
    <location>
        <begin position="228"/>
        <end position="250"/>
    </location>
</feature>
<dbReference type="InterPro" id="IPR004776">
    <property type="entry name" value="Mem_transp_PIN-like"/>
</dbReference>
<keyword evidence="7 8" id="KW-0472">Membrane</keyword>
<dbReference type="Pfam" id="PF03547">
    <property type="entry name" value="Mem_trans"/>
    <property type="match status" value="1"/>
</dbReference>
<feature type="transmembrane region" description="Helical" evidence="8">
    <location>
        <begin position="165"/>
        <end position="188"/>
    </location>
</feature>
<keyword evidence="6 8" id="KW-1133">Transmembrane helix</keyword>
<evidence type="ECO:0000256" key="8">
    <source>
        <dbReference type="SAM" id="Phobius"/>
    </source>
</evidence>
<comment type="similarity">
    <text evidence="2">Belongs to the auxin efflux carrier (TC 2.A.69) family.</text>
</comment>
<evidence type="ECO:0000256" key="1">
    <source>
        <dbReference type="ARBA" id="ARBA00004651"/>
    </source>
</evidence>
<feature type="transmembrane region" description="Helical" evidence="8">
    <location>
        <begin position="62"/>
        <end position="88"/>
    </location>
</feature>
<keyword evidence="10" id="KW-1185">Reference proteome</keyword>
<accession>A0A0F6WRB9</accession>
<dbReference type="HOGENOM" id="CLU_056175_2_2_11"/>
<feature type="transmembrane region" description="Helical" evidence="8">
    <location>
        <begin position="39"/>
        <end position="56"/>
    </location>
</feature>
<keyword evidence="5 8" id="KW-0812">Transmembrane</keyword>
<reference evidence="9 10" key="1">
    <citation type="submission" date="2015-04" db="EMBL/GenBank/DDBJ databases">
        <title>Complete Genome Sequence of Brevibacterium flavum ATCC 15168.</title>
        <authorList>
            <person name="Ahn J."/>
            <person name="Park G."/>
            <person name="Jeon W."/>
            <person name="Jang Y."/>
            <person name="Jang M."/>
            <person name="Lee H."/>
            <person name="Lee H."/>
        </authorList>
    </citation>
    <scope>NUCLEOTIDE SEQUENCE [LARGE SCALE GENOMIC DNA]</scope>
    <source>
        <strain evidence="9 10">ATCC 15168</strain>
    </source>
</reference>
<evidence type="ECO:0000313" key="9">
    <source>
        <dbReference type="EMBL" id="AKF28142.1"/>
    </source>
</evidence>